<sequence>MLAIRTRIGYRCLPNLSLSYRKDGPYRKGSEMQSITRLMSRATVLATAFGAAITLASGPAAASVSTKGWSPQCDWGKACIRLASDAGRWWNMNNCGYNPINDRYSWGKAHGNSFTVTYVNGTWDRVEAWTERPLDGNNTVIKVDVHC</sequence>
<keyword evidence="2" id="KW-1185">Reference proteome</keyword>
<gene>
    <name evidence="1" type="ORF">SRIMR7_00185</name>
</gene>
<organism evidence="1 2">
    <name type="scientific">Streptomyces rimosus subsp. rimosus</name>
    <dbReference type="NCBI Taxonomy" id="132474"/>
    <lineage>
        <taxon>Bacteria</taxon>
        <taxon>Bacillati</taxon>
        <taxon>Actinomycetota</taxon>
        <taxon>Actinomycetes</taxon>
        <taxon>Kitasatosporales</taxon>
        <taxon>Streptomycetaceae</taxon>
        <taxon>Streptomyces</taxon>
    </lineage>
</organism>
<evidence type="ECO:0000313" key="2">
    <source>
        <dbReference type="Proteomes" id="UP000829494"/>
    </source>
</evidence>
<reference evidence="1 2" key="1">
    <citation type="submission" date="2022-03" db="EMBL/GenBank/DDBJ databases">
        <title>Complete genome of Streptomyces rimosus ssp. rimosus R7 (=ATCC 10970).</title>
        <authorList>
            <person name="Beganovic S."/>
            <person name="Ruckert C."/>
            <person name="Busche T."/>
            <person name="Kalinowski J."/>
            <person name="Wittmann C."/>
        </authorList>
    </citation>
    <scope>NUCLEOTIDE SEQUENCE [LARGE SCALE GENOMIC DNA]</scope>
    <source>
        <strain evidence="1 2">R7</strain>
    </source>
</reference>
<name>A0ABY3YS63_STRRM</name>
<dbReference type="EMBL" id="CP094298">
    <property type="protein sequence ID" value="UNZ00550.1"/>
    <property type="molecule type" value="Genomic_DNA"/>
</dbReference>
<evidence type="ECO:0000313" key="1">
    <source>
        <dbReference type="EMBL" id="UNZ00550.1"/>
    </source>
</evidence>
<dbReference type="Proteomes" id="UP000829494">
    <property type="component" value="Chromosome"/>
</dbReference>
<proteinExistence type="predicted"/>
<accession>A0ABY3YS63</accession>
<protein>
    <submittedName>
        <fullName evidence="1">Uncharacterized protein</fullName>
    </submittedName>
</protein>